<dbReference type="PANTHER" id="PTHR38100:SF1">
    <property type="entry name" value="HIGH FREQUENCY LYSOGENIZATION PROTEIN HFLD"/>
    <property type="match status" value="1"/>
</dbReference>
<comment type="similarity">
    <text evidence="4">Belongs to the HflD family.</text>
</comment>
<name>F6D8M2_THICA</name>
<keyword evidence="1 4" id="KW-1003">Cell membrane</keyword>
<evidence type="ECO:0000256" key="5">
    <source>
        <dbReference type="SAM" id="MobiDB-lite"/>
    </source>
</evidence>
<dbReference type="HAMAP" id="MF_00695">
    <property type="entry name" value="HflD_protein"/>
    <property type="match status" value="1"/>
</dbReference>
<accession>F6D8M2</accession>
<feature type="compositionally biased region" description="Basic and acidic residues" evidence="5">
    <location>
        <begin position="211"/>
        <end position="226"/>
    </location>
</feature>
<comment type="subcellular location">
    <subcellularLocation>
        <location evidence="4">Cytoplasm</location>
    </subcellularLocation>
    <subcellularLocation>
        <location evidence="4">Cell inner membrane</location>
        <topology evidence="4">Peripheral membrane protein</topology>
        <orientation evidence="4">Cytoplasmic side</orientation>
    </subcellularLocation>
</comment>
<protein>
    <recommendedName>
        <fullName evidence="4">High frequency lysogenization protein HflD homolog</fullName>
    </recommendedName>
</protein>
<evidence type="ECO:0000313" key="6">
    <source>
        <dbReference type="EMBL" id="AEG31873.1"/>
    </source>
</evidence>
<proteinExistence type="inferred from homology"/>
<dbReference type="EMBL" id="CP002776">
    <property type="protein sequence ID" value="AEG31873.1"/>
    <property type="molecule type" value="Genomic_DNA"/>
</dbReference>
<dbReference type="Gene3D" id="1.10.3890.10">
    <property type="entry name" value="HflD-like"/>
    <property type="match status" value="1"/>
</dbReference>
<dbReference type="GO" id="GO:0005886">
    <property type="term" value="C:plasma membrane"/>
    <property type="evidence" value="ECO:0007669"/>
    <property type="project" value="UniProtKB-SubCell"/>
</dbReference>
<keyword evidence="3 4" id="KW-0472">Membrane</keyword>
<dbReference type="NCBIfam" id="NF001246">
    <property type="entry name" value="PRK00218.1-2"/>
    <property type="match status" value="1"/>
</dbReference>
<evidence type="ECO:0000256" key="1">
    <source>
        <dbReference type="ARBA" id="ARBA00022475"/>
    </source>
</evidence>
<evidence type="ECO:0000256" key="4">
    <source>
        <dbReference type="HAMAP-Rule" id="MF_00695"/>
    </source>
</evidence>
<dbReference type="AlphaFoldDB" id="F6D8M2"/>
<dbReference type="Pfam" id="PF04356">
    <property type="entry name" value="DUF489"/>
    <property type="match status" value="1"/>
</dbReference>
<dbReference type="STRING" id="717773.Thicy_1106"/>
<dbReference type="OrthoDB" id="9788031at2"/>
<dbReference type="GO" id="GO:0005737">
    <property type="term" value="C:cytoplasm"/>
    <property type="evidence" value="ECO:0007669"/>
    <property type="project" value="UniProtKB-SubCell"/>
</dbReference>
<gene>
    <name evidence="4" type="primary">hflD</name>
    <name evidence="6" type="ordered locus">Thicy_1106</name>
</gene>
<dbReference type="InterPro" id="IPR007451">
    <property type="entry name" value="HflD"/>
</dbReference>
<dbReference type="RefSeq" id="WP_013835650.1">
    <property type="nucleotide sequence ID" value="NC_015581.1"/>
</dbReference>
<keyword evidence="2 4" id="KW-0963">Cytoplasm</keyword>
<feature type="region of interest" description="Disordered" evidence="5">
    <location>
        <begin position="207"/>
        <end position="226"/>
    </location>
</feature>
<dbReference type="HOGENOM" id="CLU_098920_0_0_6"/>
<evidence type="ECO:0000256" key="3">
    <source>
        <dbReference type="ARBA" id="ARBA00023136"/>
    </source>
</evidence>
<dbReference type="InterPro" id="IPR035932">
    <property type="entry name" value="HflD-like_sf"/>
</dbReference>
<evidence type="ECO:0000313" key="7">
    <source>
        <dbReference type="Proteomes" id="UP000009232"/>
    </source>
</evidence>
<dbReference type="PANTHER" id="PTHR38100">
    <property type="entry name" value="HIGH FREQUENCY LYSOGENIZATION PROTEIN HFLD"/>
    <property type="match status" value="1"/>
</dbReference>
<reference evidence="6 7" key="1">
    <citation type="submission" date="2011-05" db="EMBL/GenBank/DDBJ databases">
        <title>Complete sequence of Thioalkalimicrobium cyclicum ALM1.</title>
        <authorList>
            <consortium name="US DOE Joint Genome Institute"/>
            <person name="Lucas S."/>
            <person name="Han J."/>
            <person name="Lapidus A."/>
            <person name="Cheng J.-F."/>
            <person name="Goodwin L."/>
            <person name="Pitluck S."/>
            <person name="Peters L."/>
            <person name="Mikhailova N."/>
            <person name="Davenport K."/>
            <person name="Han C."/>
            <person name="Tapia R."/>
            <person name="Land M."/>
            <person name="Hauser L."/>
            <person name="Kyrpides N."/>
            <person name="Ivanova N."/>
            <person name="Pagani I."/>
            <person name="Kappler U."/>
            <person name="Woyke T."/>
        </authorList>
    </citation>
    <scope>NUCLEOTIDE SEQUENCE [LARGE SCALE GENOMIC DNA]</scope>
    <source>
        <strain evidence="7">DSM 14477 / JCM 11371 / ALM1</strain>
    </source>
</reference>
<dbReference type="eggNOG" id="COG2915">
    <property type="taxonomic scope" value="Bacteria"/>
</dbReference>
<sequence>MADYYTEQDRTQALLGIYQVAKCVYDIATTGKHDELAFKTAINSLFIMNPDDTLDVYGGDIENLQIGISTLLAQMGSNSTEELRNLEITRYAINLITLERSVQQTDGILASIAQGLSQAEKQRLLFDDFHENVIASLANVYTKNVSELSPRIMVKGQHGHLQNPQNANKIRALLLAGIRSAILWRQCGGSRWKLLWSRKKILRLTQSMHRPKNDGNNDGESLFRRH</sequence>
<evidence type="ECO:0000256" key="2">
    <source>
        <dbReference type="ARBA" id="ARBA00022490"/>
    </source>
</evidence>
<keyword evidence="4" id="KW-0997">Cell inner membrane</keyword>
<organism evidence="6 7">
    <name type="scientific">Thiomicrospira cyclica (strain DSM 14477 / JCM 11371 / ALM1)</name>
    <name type="common">Thioalkalimicrobium cyclicum</name>
    <dbReference type="NCBI Taxonomy" id="717773"/>
    <lineage>
        <taxon>Bacteria</taxon>
        <taxon>Pseudomonadati</taxon>
        <taxon>Pseudomonadota</taxon>
        <taxon>Gammaproteobacteria</taxon>
        <taxon>Thiotrichales</taxon>
        <taxon>Piscirickettsiaceae</taxon>
        <taxon>Thiomicrospira</taxon>
    </lineage>
</organism>
<dbReference type="SUPFAM" id="SSF101322">
    <property type="entry name" value="YcfC-like"/>
    <property type="match status" value="1"/>
</dbReference>
<dbReference type="KEGG" id="tcy:Thicy_1106"/>
<dbReference type="Proteomes" id="UP000009232">
    <property type="component" value="Chromosome"/>
</dbReference>
<keyword evidence="7" id="KW-1185">Reference proteome</keyword>